<dbReference type="InterPro" id="IPR009926">
    <property type="entry name" value="T3SS_YcgR_PilZN"/>
</dbReference>
<dbReference type="SUPFAM" id="SSF141371">
    <property type="entry name" value="PilZ domain-like"/>
    <property type="match status" value="1"/>
</dbReference>
<dbReference type="Gene3D" id="2.40.10.220">
    <property type="entry name" value="predicted glycosyltransferase like domains"/>
    <property type="match status" value="1"/>
</dbReference>
<protein>
    <recommendedName>
        <fullName evidence="5">Flagellar protein</fullName>
    </recommendedName>
</protein>
<evidence type="ECO:0000259" key="1">
    <source>
        <dbReference type="Pfam" id="PF07238"/>
    </source>
</evidence>
<accession>A0A1J0GII6</accession>
<reference evidence="4" key="1">
    <citation type="journal article" date="2016" name="Front. Microbiol.">
        <title>Complete Genome Sequence of Clostridium estertheticum DSM 8809, a Microbe Identified in Spoiled Vacuum Packed Beef.</title>
        <authorList>
            <person name="Yu Z."/>
            <person name="Gunn L."/>
            <person name="Brennan E."/>
            <person name="Reid R."/>
            <person name="Wall P.G."/>
            <person name="Gaora O.P."/>
            <person name="Hurley D."/>
            <person name="Bolton D."/>
            <person name="Fanning S."/>
        </authorList>
    </citation>
    <scope>NUCLEOTIDE SEQUENCE [LARGE SCALE GENOMIC DNA]</scope>
    <source>
        <strain evidence="4">DSM 8809</strain>
    </source>
</reference>
<dbReference type="Pfam" id="PF07238">
    <property type="entry name" value="PilZ"/>
    <property type="match status" value="1"/>
</dbReference>
<keyword evidence="4" id="KW-1185">Reference proteome</keyword>
<evidence type="ECO:0000313" key="3">
    <source>
        <dbReference type="EMBL" id="APC41131.1"/>
    </source>
</evidence>
<dbReference type="GO" id="GO:0035438">
    <property type="term" value="F:cyclic-di-GMP binding"/>
    <property type="evidence" value="ECO:0007669"/>
    <property type="project" value="InterPro"/>
</dbReference>
<dbReference type="EMBL" id="CP015756">
    <property type="protein sequence ID" value="APC41131.1"/>
    <property type="molecule type" value="Genomic_DNA"/>
</dbReference>
<proteinExistence type="predicted"/>
<dbReference type="Proteomes" id="UP000182569">
    <property type="component" value="Chromosome"/>
</dbReference>
<gene>
    <name evidence="3" type="ORF">A7L45_14140</name>
</gene>
<dbReference type="STRING" id="1552.A7L45_14140"/>
<dbReference type="AlphaFoldDB" id="A0A1J0GII6"/>
<organism evidence="3 4">
    <name type="scientific">Clostridium estertheticum subsp. estertheticum</name>
    <dbReference type="NCBI Taxonomy" id="1552"/>
    <lineage>
        <taxon>Bacteria</taxon>
        <taxon>Bacillati</taxon>
        <taxon>Bacillota</taxon>
        <taxon>Clostridia</taxon>
        <taxon>Eubacteriales</taxon>
        <taxon>Clostridiaceae</taxon>
        <taxon>Clostridium</taxon>
    </lineage>
</organism>
<dbReference type="Pfam" id="PF12945">
    <property type="entry name" value="PilZNR"/>
    <property type="match status" value="1"/>
</dbReference>
<dbReference type="OrthoDB" id="3493at2"/>
<dbReference type="InterPro" id="IPR009875">
    <property type="entry name" value="PilZ_domain"/>
</dbReference>
<evidence type="ECO:0000313" key="4">
    <source>
        <dbReference type="Proteomes" id="UP000182569"/>
    </source>
</evidence>
<feature type="domain" description="PilZ" evidence="1">
    <location>
        <begin position="93"/>
        <end position="205"/>
    </location>
</feature>
<name>A0A1J0GII6_9CLOT</name>
<dbReference type="RefSeq" id="WP_071613425.1">
    <property type="nucleotide sequence ID" value="NZ_CP015756.1"/>
</dbReference>
<dbReference type="KEGG" id="ceu:A7L45_14140"/>
<sequence length="214" mass="24834">MIKVDFKLNKKLEILVDEKYFNSNVQDVTEEYIAISIPTNSGEYLPLSSGSIIDVIYYEEENIYKFSSTIIGRKFENIPILLLAKPEEIKEIQRRRYVRVPLIKAAKYINLKNEPKVNLSTIDNSKYLKAVIIDLSGGGMRVKVSEEIKDNDFLLVALTVNEEEVLIVGQTKRRIKDDDGRFICGLSFEFLDNATREQLIRFIFQLMRNQMKKI</sequence>
<evidence type="ECO:0008006" key="5">
    <source>
        <dbReference type="Google" id="ProtNLM"/>
    </source>
</evidence>
<evidence type="ECO:0000259" key="2">
    <source>
        <dbReference type="Pfam" id="PF12945"/>
    </source>
</evidence>
<feature type="domain" description="Type III secretion system flagellar brake protein YcgR PilZN" evidence="2">
    <location>
        <begin position="8"/>
        <end position="86"/>
    </location>
</feature>